<evidence type="ECO:0000256" key="1">
    <source>
        <dbReference type="SAM" id="Coils"/>
    </source>
</evidence>
<dbReference type="AlphaFoldDB" id="A0A523W5M7"/>
<reference evidence="2 3" key="1">
    <citation type="submission" date="2019-03" db="EMBL/GenBank/DDBJ databases">
        <title>Metabolic potential of uncultured bacteria and archaea associated with petroleum seepage in deep-sea sediments.</title>
        <authorList>
            <person name="Dong X."/>
            <person name="Hubert C."/>
        </authorList>
    </citation>
    <scope>NUCLEOTIDE SEQUENCE [LARGE SCALE GENOMIC DNA]</scope>
    <source>
        <strain evidence="2">E29_bin52</strain>
    </source>
</reference>
<comment type="caution">
    <text evidence="2">The sequence shown here is derived from an EMBL/GenBank/DDBJ whole genome shotgun (WGS) entry which is preliminary data.</text>
</comment>
<accession>A0A523W5M7</accession>
<feature type="coiled-coil region" evidence="1">
    <location>
        <begin position="103"/>
        <end position="130"/>
    </location>
</feature>
<dbReference type="EMBL" id="SOIZ01000189">
    <property type="protein sequence ID" value="TET62348.1"/>
    <property type="molecule type" value="Genomic_DNA"/>
</dbReference>
<proteinExistence type="predicted"/>
<name>A0A523W5M7_UNCAE</name>
<dbReference type="Proteomes" id="UP000319130">
    <property type="component" value="Unassembled WGS sequence"/>
</dbReference>
<evidence type="ECO:0000313" key="3">
    <source>
        <dbReference type="Proteomes" id="UP000319130"/>
    </source>
</evidence>
<gene>
    <name evidence="2" type="ORF">E3J48_04350</name>
</gene>
<protein>
    <recommendedName>
        <fullName evidence="4">DUF5320 domain-containing protein</fullName>
    </recommendedName>
</protein>
<organism evidence="2 3">
    <name type="scientific">Aerophobetes bacterium</name>
    <dbReference type="NCBI Taxonomy" id="2030807"/>
    <lineage>
        <taxon>Bacteria</taxon>
        <taxon>Candidatus Aerophobota</taxon>
    </lineage>
</organism>
<sequence>MPGGHGNRYMYYLTGLPGWMRLGFSPGWLGRSSTGLGPCANYLVSGQWPTPQAQAYWQNMQAEQAPYPMYGGFGASPYGFGPAAGVMPGGAPYGGGISPKQELDFLKNQANALKTQIDQVNSRIEELEKSEEGK</sequence>
<evidence type="ECO:0008006" key="4">
    <source>
        <dbReference type="Google" id="ProtNLM"/>
    </source>
</evidence>
<keyword evidence="1" id="KW-0175">Coiled coil</keyword>
<evidence type="ECO:0000313" key="2">
    <source>
        <dbReference type="EMBL" id="TET62348.1"/>
    </source>
</evidence>